<gene>
    <name evidence="1" type="ORF">SAMN05444274_10677</name>
</gene>
<name>A0A1M5CDY2_9BACT</name>
<accession>A0A1M5CDY2</accession>
<dbReference type="STRING" id="1484053.SAMN05444274_10677"/>
<keyword evidence="2" id="KW-1185">Reference proteome</keyword>
<dbReference type="Pfam" id="PF13801">
    <property type="entry name" value="Metal_resist"/>
    <property type="match status" value="1"/>
</dbReference>
<dbReference type="EMBL" id="FQUM01000006">
    <property type="protein sequence ID" value="SHF52900.1"/>
    <property type="molecule type" value="Genomic_DNA"/>
</dbReference>
<dbReference type="Gene3D" id="1.20.120.1490">
    <property type="match status" value="1"/>
</dbReference>
<dbReference type="InterPro" id="IPR025961">
    <property type="entry name" value="Metal_resist"/>
</dbReference>
<reference evidence="2" key="1">
    <citation type="submission" date="2016-11" db="EMBL/GenBank/DDBJ databases">
        <authorList>
            <person name="Varghese N."/>
            <person name="Submissions S."/>
        </authorList>
    </citation>
    <scope>NUCLEOTIDE SEQUENCE [LARGE SCALE GENOMIC DNA]</scope>
    <source>
        <strain evidence="2">DSM 26910</strain>
    </source>
</reference>
<dbReference type="AlphaFoldDB" id="A0A1M5CDY2"/>
<protein>
    <submittedName>
        <fullName evidence="1">Heavy-metal resistance</fullName>
    </submittedName>
</protein>
<sequence>MAWAIAILLATNVSMGISFMYHKYQDRKQLEQAEKEEIDLPAQQRTRFFREQLNLQPEQMDTFRELNRSFNHSAWQINRSLENLRIEMVDEMGSKNPDTGNLDRIAEEIGELHSRLKKETIDYYLGMKKICNQEQQEKLNEIFISVLKKNEDVKLPQGGYRMRGNR</sequence>
<evidence type="ECO:0000313" key="2">
    <source>
        <dbReference type="Proteomes" id="UP000184164"/>
    </source>
</evidence>
<organism evidence="1 2">
    <name type="scientific">Mariniphaga anaerophila</name>
    <dbReference type="NCBI Taxonomy" id="1484053"/>
    <lineage>
        <taxon>Bacteria</taxon>
        <taxon>Pseudomonadati</taxon>
        <taxon>Bacteroidota</taxon>
        <taxon>Bacteroidia</taxon>
        <taxon>Marinilabiliales</taxon>
        <taxon>Prolixibacteraceae</taxon>
        <taxon>Mariniphaga</taxon>
    </lineage>
</organism>
<dbReference type="Proteomes" id="UP000184164">
    <property type="component" value="Unassembled WGS sequence"/>
</dbReference>
<proteinExistence type="predicted"/>
<evidence type="ECO:0000313" key="1">
    <source>
        <dbReference type="EMBL" id="SHF52900.1"/>
    </source>
</evidence>